<sequence length="314" mass="34939">MARGLTELDVHNAADDLVAGGERPTVERIRAHLGTGSPNTVTRHLDTWWSSVGTRLRQRAREAAQPDVPAAVLTLAQRCWAAALEGAGEHARAALSTEQAALEDERDRLAAERASRAQEQQDMRVALAAATAAQTSIDLLRTQLAEAAAQAQELRAQRDGAHARQERLEAQLAELHQEKDQLQVTHQRERQEWTEHARSTEDRLNAEVDRLRIKARQLTQQVHKHTQLAQHLREREQVQEQERRQEQQAAAAALTAQTLRAEQSAAQLAPLRELVATLQQAARRPATTGRTRKPRETGAVAATARPARRARPRP</sequence>
<evidence type="ECO:0000313" key="5">
    <source>
        <dbReference type="Proteomes" id="UP000008840"/>
    </source>
</evidence>
<proteinExistence type="predicted"/>
<reference evidence="4 5" key="1">
    <citation type="journal article" date="2008" name="Genome Biol.">
        <title>The complete genome, comparative and functional analysis of Stenotrophomonas maltophilia reveals an organism heavily shielded by drug resistance determinants.</title>
        <authorList>
            <person name="Crossman L.C."/>
            <person name="Gould V.C."/>
            <person name="Dow J.M."/>
            <person name="Vernikos G.S."/>
            <person name="Okazaki A."/>
            <person name="Sebaihia M."/>
            <person name="Saunders D."/>
            <person name="Arrowsmith C."/>
            <person name="Carver T."/>
            <person name="Peters N."/>
            <person name="Adlem E."/>
            <person name="Kerhornou A."/>
            <person name="Lord A."/>
            <person name="Murphy L."/>
            <person name="Seeger K."/>
            <person name="Squares R."/>
            <person name="Rutter S."/>
            <person name="Quail M.A."/>
            <person name="Rajandream M.A."/>
            <person name="Harris D."/>
            <person name="Churcher C."/>
            <person name="Bentley S.D."/>
            <person name="Parkhill J."/>
            <person name="Thomson N.R."/>
            <person name="Avison M.B."/>
        </authorList>
    </citation>
    <scope>NUCLEOTIDE SEQUENCE [LARGE SCALE GENOMIC DNA]</scope>
    <source>
        <strain evidence="4 5">K279a</strain>
    </source>
</reference>
<organism evidence="4 5">
    <name type="scientific">Stenotrophomonas maltophilia (strain K279a)</name>
    <dbReference type="NCBI Taxonomy" id="522373"/>
    <lineage>
        <taxon>Bacteria</taxon>
        <taxon>Pseudomonadati</taxon>
        <taxon>Pseudomonadota</taxon>
        <taxon>Gammaproteobacteria</taxon>
        <taxon>Lysobacterales</taxon>
        <taxon>Lysobacteraceae</taxon>
        <taxon>Stenotrophomonas</taxon>
        <taxon>Stenotrophomonas maltophilia group</taxon>
    </lineage>
</organism>
<accession>B2FS53</accession>
<evidence type="ECO:0000313" key="4">
    <source>
        <dbReference type="EMBL" id="CAQ45956.1"/>
    </source>
</evidence>
<dbReference type="KEGG" id="sml:Smlt2471"/>
<dbReference type="EnsemblBacteria" id="CAQ45956">
    <property type="protein sequence ID" value="CAQ45956"/>
    <property type="gene ID" value="Smlt2471"/>
</dbReference>
<dbReference type="Pfam" id="PF11740">
    <property type="entry name" value="KfrA_N"/>
    <property type="match status" value="1"/>
</dbReference>
<dbReference type="PATRIC" id="fig|522373.3.peg.2337"/>
<dbReference type="EMBL" id="AM743169">
    <property type="protein sequence ID" value="CAQ45956.1"/>
    <property type="molecule type" value="Genomic_DNA"/>
</dbReference>
<name>B2FS53_STRMK</name>
<dbReference type="RefSeq" id="WP_012480237.1">
    <property type="nucleotide sequence ID" value="NC_010943.1"/>
</dbReference>
<protein>
    <submittedName>
        <fullName evidence="4">Cointegrate resolution protein</fullName>
    </submittedName>
</protein>
<dbReference type="eggNOG" id="COG1570">
    <property type="taxonomic scope" value="Bacteria"/>
</dbReference>
<dbReference type="HOGENOM" id="CLU_065092_1_0_6"/>
<evidence type="ECO:0000259" key="3">
    <source>
        <dbReference type="Pfam" id="PF11740"/>
    </source>
</evidence>
<keyword evidence="1" id="KW-0175">Coiled coil</keyword>
<evidence type="ECO:0000256" key="2">
    <source>
        <dbReference type="SAM" id="MobiDB-lite"/>
    </source>
</evidence>
<keyword evidence="5" id="KW-1185">Reference proteome</keyword>
<evidence type="ECO:0000256" key="1">
    <source>
        <dbReference type="SAM" id="Coils"/>
    </source>
</evidence>
<feature type="coiled-coil region" evidence="1">
    <location>
        <begin position="92"/>
        <end position="249"/>
    </location>
</feature>
<dbReference type="Proteomes" id="UP000008840">
    <property type="component" value="Chromosome"/>
</dbReference>
<feature type="region of interest" description="Disordered" evidence="2">
    <location>
        <begin position="280"/>
        <end position="314"/>
    </location>
</feature>
<dbReference type="InterPro" id="IPR021104">
    <property type="entry name" value="KfrA_DNA-bd_N"/>
</dbReference>
<dbReference type="AlphaFoldDB" id="B2FS53"/>
<gene>
    <name evidence="4" type="ordered locus">Smlt2471</name>
</gene>
<feature type="domain" description="KfrA N-terminal DNA-binding" evidence="3">
    <location>
        <begin position="7"/>
        <end position="121"/>
    </location>
</feature>